<evidence type="ECO:0000256" key="3">
    <source>
        <dbReference type="ARBA" id="ARBA00023163"/>
    </source>
</evidence>
<keyword evidence="7" id="KW-1185">Reference proteome</keyword>
<sequence length="196" mass="21258">MARPRQYDRDDLKKRVILAARGLLQEGGPPALTARALAEAVGVTSGTIYAQFGGLRGVTLAVNQETFAELRAMIEALPDAPPETWLHNLAEAYVAFMLQRQGVWQALFAGPRRDEAAPEWYLRTIRALLARIAEPLGRIAPDEDAALRAEELFLAVHGVVALAAADRLDMITGRRAETLACEAVATMIRSISAGGR</sequence>
<dbReference type="SUPFAM" id="SSF48498">
    <property type="entry name" value="Tetracyclin repressor-like, C-terminal domain"/>
    <property type="match status" value="1"/>
</dbReference>
<dbReference type="Pfam" id="PF13305">
    <property type="entry name" value="TetR_C_33"/>
    <property type="match status" value="1"/>
</dbReference>
<dbReference type="InterPro" id="IPR036271">
    <property type="entry name" value="Tet_transcr_reg_TetR-rel_C_sf"/>
</dbReference>
<dbReference type="PANTHER" id="PTHR30055:SF209">
    <property type="entry name" value="POSSIBLE TRANSCRIPTIONAL REGULATORY PROTEIN (PROBABLY TETR-FAMILY)"/>
    <property type="match status" value="1"/>
</dbReference>
<protein>
    <submittedName>
        <fullName evidence="6">TetR/AcrR family transcriptional regulator</fullName>
    </submittedName>
</protein>
<evidence type="ECO:0000256" key="2">
    <source>
        <dbReference type="ARBA" id="ARBA00023125"/>
    </source>
</evidence>
<dbReference type="GO" id="GO:0003700">
    <property type="term" value="F:DNA-binding transcription factor activity"/>
    <property type="evidence" value="ECO:0007669"/>
    <property type="project" value="TreeGrafter"/>
</dbReference>
<organism evidence="6 7">
    <name type="scientific">Mesobaculum littorinae</name>
    <dbReference type="NCBI Taxonomy" id="2486419"/>
    <lineage>
        <taxon>Bacteria</taxon>
        <taxon>Pseudomonadati</taxon>
        <taxon>Pseudomonadota</taxon>
        <taxon>Alphaproteobacteria</taxon>
        <taxon>Rhodobacterales</taxon>
        <taxon>Roseobacteraceae</taxon>
        <taxon>Mesobaculum</taxon>
    </lineage>
</organism>
<dbReference type="PANTHER" id="PTHR30055">
    <property type="entry name" value="HTH-TYPE TRANSCRIPTIONAL REGULATOR RUTR"/>
    <property type="match status" value="1"/>
</dbReference>
<name>A0A438AF20_9RHOB</name>
<feature type="domain" description="HTH tetR-type" evidence="5">
    <location>
        <begin position="10"/>
        <end position="70"/>
    </location>
</feature>
<evidence type="ECO:0000313" key="7">
    <source>
        <dbReference type="Proteomes" id="UP000285908"/>
    </source>
</evidence>
<accession>A0A438AF20</accession>
<dbReference type="Gene3D" id="1.10.357.10">
    <property type="entry name" value="Tetracycline Repressor, domain 2"/>
    <property type="match status" value="1"/>
</dbReference>
<dbReference type="AlphaFoldDB" id="A0A438AF20"/>
<dbReference type="Pfam" id="PF00440">
    <property type="entry name" value="TetR_N"/>
    <property type="match status" value="1"/>
</dbReference>
<evidence type="ECO:0000313" key="6">
    <source>
        <dbReference type="EMBL" id="RVV97303.1"/>
    </source>
</evidence>
<dbReference type="InterPro" id="IPR001647">
    <property type="entry name" value="HTH_TetR"/>
</dbReference>
<dbReference type="InterPro" id="IPR009057">
    <property type="entry name" value="Homeodomain-like_sf"/>
</dbReference>
<keyword evidence="2 4" id="KW-0238">DNA-binding</keyword>
<feature type="DNA-binding region" description="H-T-H motif" evidence="4">
    <location>
        <begin position="33"/>
        <end position="52"/>
    </location>
</feature>
<keyword evidence="3" id="KW-0804">Transcription</keyword>
<evidence type="ECO:0000259" key="5">
    <source>
        <dbReference type="PROSITE" id="PS50977"/>
    </source>
</evidence>
<proteinExistence type="predicted"/>
<dbReference type="InterPro" id="IPR050109">
    <property type="entry name" value="HTH-type_TetR-like_transc_reg"/>
</dbReference>
<dbReference type="Proteomes" id="UP000285908">
    <property type="component" value="Unassembled WGS sequence"/>
</dbReference>
<evidence type="ECO:0000256" key="4">
    <source>
        <dbReference type="PROSITE-ProRule" id="PRU00335"/>
    </source>
</evidence>
<dbReference type="EMBL" id="RQXX01000005">
    <property type="protein sequence ID" value="RVV97303.1"/>
    <property type="molecule type" value="Genomic_DNA"/>
</dbReference>
<dbReference type="PROSITE" id="PS50977">
    <property type="entry name" value="HTH_TETR_2"/>
    <property type="match status" value="1"/>
</dbReference>
<dbReference type="InterPro" id="IPR025996">
    <property type="entry name" value="MT1864/Rv1816-like_C"/>
</dbReference>
<reference evidence="6 7" key="1">
    <citation type="submission" date="2018-11" db="EMBL/GenBank/DDBJ databases">
        <title>Mesobaculum littorinae gen. nov., sp. nov., isolated from Littorina scabra that represents a novel genus of the order Rhodobacteraceae.</title>
        <authorList>
            <person name="Li F."/>
        </authorList>
    </citation>
    <scope>NUCLEOTIDE SEQUENCE [LARGE SCALE GENOMIC DNA]</scope>
    <source>
        <strain evidence="6 7">M0103</strain>
    </source>
</reference>
<comment type="caution">
    <text evidence="6">The sequence shown here is derived from an EMBL/GenBank/DDBJ whole genome shotgun (WGS) entry which is preliminary data.</text>
</comment>
<dbReference type="RefSeq" id="WP_127907428.1">
    <property type="nucleotide sequence ID" value="NZ_RQXX01000005.1"/>
</dbReference>
<dbReference type="GO" id="GO:0000976">
    <property type="term" value="F:transcription cis-regulatory region binding"/>
    <property type="evidence" value="ECO:0007669"/>
    <property type="project" value="TreeGrafter"/>
</dbReference>
<evidence type="ECO:0000256" key="1">
    <source>
        <dbReference type="ARBA" id="ARBA00023015"/>
    </source>
</evidence>
<gene>
    <name evidence="6" type="ORF">EKE94_14930</name>
</gene>
<keyword evidence="1" id="KW-0805">Transcription regulation</keyword>
<dbReference type="OrthoDB" id="7223515at2"/>
<dbReference type="SUPFAM" id="SSF46689">
    <property type="entry name" value="Homeodomain-like"/>
    <property type="match status" value="1"/>
</dbReference>